<organism evidence="2 3">
    <name type="scientific">Lysinibacillus irui</name>
    <dbReference type="NCBI Taxonomy" id="2998077"/>
    <lineage>
        <taxon>Bacteria</taxon>
        <taxon>Bacillati</taxon>
        <taxon>Bacillota</taxon>
        <taxon>Bacilli</taxon>
        <taxon>Bacillales</taxon>
        <taxon>Bacillaceae</taxon>
        <taxon>Lysinibacillus</taxon>
    </lineage>
</organism>
<dbReference type="SUPFAM" id="SSF143744">
    <property type="entry name" value="GlcG-like"/>
    <property type="match status" value="1"/>
</dbReference>
<dbReference type="NCBIfam" id="NF002696">
    <property type="entry name" value="PRK02487.1-5"/>
    <property type="match status" value="1"/>
</dbReference>
<evidence type="ECO:0000313" key="3">
    <source>
        <dbReference type="Proteomes" id="UP001219585"/>
    </source>
</evidence>
<dbReference type="EMBL" id="CP113527">
    <property type="protein sequence ID" value="WDV08998.1"/>
    <property type="molecule type" value="Genomic_DNA"/>
</dbReference>
<proteinExistence type="inferred from homology"/>
<reference evidence="2" key="1">
    <citation type="submission" date="2022-11" db="EMBL/GenBank/DDBJ databases">
        <title>Lysinibacillus irui.</title>
        <authorList>
            <person name="Akintayo S.O."/>
        </authorList>
    </citation>
    <scope>NUCLEOTIDE SEQUENCE</scope>
    <source>
        <strain evidence="2">IRB4-01</strain>
    </source>
</reference>
<accession>A0AAJ5UW06</accession>
<dbReference type="Gene3D" id="3.30.450.150">
    <property type="entry name" value="Haem-degrading domain"/>
    <property type="match status" value="1"/>
</dbReference>
<dbReference type="Proteomes" id="UP001219585">
    <property type="component" value="Chromosome"/>
</dbReference>
<evidence type="ECO:0000313" key="2">
    <source>
        <dbReference type="EMBL" id="WDV08998.1"/>
    </source>
</evidence>
<dbReference type="InterPro" id="IPR005624">
    <property type="entry name" value="PduO/GlcC-like"/>
</dbReference>
<protein>
    <recommendedName>
        <fullName evidence="1">UPF0303 protein OU989_11160</fullName>
    </recommendedName>
</protein>
<dbReference type="PANTHER" id="PTHR28255:SF1">
    <property type="entry name" value="UPF0303 PROTEIN YBR137W"/>
    <property type="match status" value="1"/>
</dbReference>
<dbReference type="InterPro" id="IPR010371">
    <property type="entry name" value="YBR137W-like"/>
</dbReference>
<dbReference type="HAMAP" id="MF_00761">
    <property type="entry name" value="UPF0303"/>
    <property type="match status" value="1"/>
</dbReference>
<dbReference type="AlphaFoldDB" id="A0AAJ5UW06"/>
<sequence>MSTLSIDEILKEEETLQFSTFTNDDALRLGLLIIEKAKQEGKSIAVDITKNGVQLFHYKMTGMTEENSQWIERKKRVVSLHNHSSYYLQMQSELSGIPYHEKYCLDASKYAAFGGAYPIQIKNVGVIGIITVSGLTPEEDHDLVIRGIKNLLNDEV</sequence>
<dbReference type="KEGG" id="liu:OU989_11160"/>
<name>A0AAJ5UW06_9BACI</name>
<evidence type="ECO:0000256" key="1">
    <source>
        <dbReference type="HAMAP-Rule" id="MF_00761"/>
    </source>
</evidence>
<dbReference type="RefSeq" id="WP_274797244.1">
    <property type="nucleotide sequence ID" value="NZ_CP113527.1"/>
</dbReference>
<comment type="similarity">
    <text evidence="1">Belongs to the UPF0303 family.</text>
</comment>
<dbReference type="Pfam" id="PF03928">
    <property type="entry name" value="HbpS-like"/>
    <property type="match status" value="1"/>
</dbReference>
<dbReference type="InterPro" id="IPR038084">
    <property type="entry name" value="PduO/GlcC-like_sf"/>
</dbReference>
<dbReference type="PANTHER" id="PTHR28255">
    <property type="match status" value="1"/>
</dbReference>
<gene>
    <name evidence="2" type="ORF">OU989_11160</name>
</gene>
<dbReference type="PIRSF" id="PIRSF008757">
    <property type="entry name" value="UCP008757"/>
    <property type="match status" value="1"/>
</dbReference>